<evidence type="ECO:0000313" key="2">
    <source>
        <dbReference type="EMBL" id="MBV7255914.1"/>
    </source>
</evidence>
<evidence type="ECO:0000313" key="3">
    <source>
        <dbReference type="Proteomes" id="UP000722336"/>
    </source>
</evidence>
<feature type="transmembrane region" description="Helical" evidence="1">
    <location>
        <begin position="9"/>
        <end position="29"/>
    </location>
</feature>
<feature type="transmembrane region" description="Helical" evidence="1">
    <location>
        <begin position="41"/>
        <end position="62"/>
    </location>
</feature>
<sequence length="136" mass="14609">MRSTSNRTLGIAALIAVLISILTVVPIISDDLRAIEKVGGFFLAAGLLAVPYLILFVSGCTLRKRWSRVAIIVAIATMLVLWLWVWYATFIDTTSSDAQDALAIVVIPAYGAGAALFIGVALKLAEWFQSQHSSDG</sequence>
<gene>
    <name evidence="2" type="ORF">KCG44_03850</name>
</gene>
<accession>A0ABS6SBX3</accession>
<reference evidence="2 3" key="1">
    <citation type="submission" date="2021-04" db="EMBL/GenBank/DDBJ databases">
        <authorList>
            <person name="Pira H."/>
            <person name="Risdian C."/>
            <person name="Wink J."/>
        </authorList>
    </citation>
    <scope>NUCLEOTIDE SEQUENCE [LARGE SCALE GENOMIC DNA]</scope>
    <source>
        <strain evidence="2 3">WHA3</strain>
    </source>
</reference>
<comment type="caution">
    <text evidence="2">The sequence shown here is derived from an EMBL/GenBank/DDBJ whole genome shotgun (WGS) entry which is preliminary data.</text>
</comment>
<keyword evidence="1" id="KW-0472">Membrane</keyword>
<name>A0ABS6SBX3_9SPHN</name>
<keyword evidence="1" id="KW-0812">Transmembrane</keyword>
<dbReference type="Proteomes" id="UP000722336">
    <property type="component" value="Unassembled WGS sequence"/>
</dbReference>
<dbReference type="EMBL" id="JAGSPA010000001">
    <property type="protein sequence ID" value="MBV7255914.1"/>
    <property type="molecule type" value="Genomic_DNA"/>
</dbReference>
<keyword evidence="3" id="KW-1185">Reference proteome</keyword>
<feature type="transmembrane region" description="Helical" evidence="1">
    <location>
        <begin position="69"/>
        <end position="89"/>
    </location>
</feature>
<evidence type="ECO:0000256" key="1">
    <source>
        <dbReference type="SAM" id="Phobius"/>
    </source>
</evidence>
<keyword evidence="1" id="KW-1133">Transmembrane helix</keyword>
<dbReference type="RefSeq" id="WP_218444311.1">
    <property type="nucleotide sequence ID" value="NZ_JAGSPA010000001.1"/>
</dbReference>
<proteinExistence type="predicted"/>
<protein>
    <submittedName>
        <fullName evidence="2">Uncharacterized protein</fullName>
    </submittedName>
</protein>
<organism evidence="2 3">
    <name type="scientific">Pacificimonas pallii</name>
    <dbReference type="NCBI Taxonomy" id="2827236"/>
    <lineage>
        <taxon>Bacteria</taxon>
        <taxon>Pseudomonadati</taxon>
        <taxon>Pseudomonadota</taxon>
        <taxon>Alphaproteobacteria</taxon>
        <taxon>Sphingomonadales</taxon>
        <taxon>Sphingosinicellaceae</taxon>
        <taxon>Pacificimonas</taxon>
    </lineage>
</organism>
<feature type="transmembrane region" description="Helical" evidence="1">
    <location>
        <begin position="101"/>
        <end position="122"/>
    </location>
</feature>